<dbReference type="EMBL" id="BFAV01000102">
    <property type="protein sequence ID" value="GBF33449.1"/>
    <property type="molecule type" value="Genomic_DNA"/>
</dbReference>
<gene>
    <name evidence="2" type="ORF">DCCM_2550</name>
</gene>
<accession>A0A2L2XAY5</accession>
<name>A0A2L2XAY5_9FIRM</name>
<keyword evidence="1" id="KW-0472">Membrane</keyword>
<keyword evidence="3" id="KW-1185">Reference proteome</keyword>
<protein>
    <submittedName>
        <fullName evidence="2">Uncharacterized protein</fullName>
    </submittedName>
</protein>
<comment type="caution">
    <text evidence="2">The sequence shown here is derived from an EMBL/GenBank/DDBJ whole genome shotgun (WGS) entry which is preliminary data.</text>
</comment>
<dbReference type="Proteomes" id="UP000239549">
    <property type="component" value="Unassembled WGS sequence"/>
</dbReference>
<evidence type="ECO:0000313" key="3">
    <source>
        <dbReference type="Proteomes" id="UP000239549"/>
    </source>
</evidence>
<proteinExistence type="predicted"/>
<reference evidence="3" key="1">
    <citation type="submission" date="2018-02" db="EMBL/GenBank/DDBJ databases">
        <title>Genome sequence of Desulfocucumis palustris strain NAW-5.</title>
        <authorList>
            <person name="Watanabe M."/>
            <person name="Kojima H."/>
            <person name="Fukui M."/>
        </authorList>
    </citation>
    <scope>NUCLEOTIDE SEQUENCE [LARGE SCALE GENOMIC DNA]</scope>
    <source>
        <strain evidence="3">NAW-5</strain>
    </source>
</reference>
<evidence type="ECO:0000313" key="2">
    <source>
        <dbReference type="EMBL" id="GBF33449.1"/>
    </source>
</evidence>
<evidence type="ECO:0000256" key="1">
    <source>
        <dbReference type="SAM" id="Phobius"/>
    </source>
</evidence>
<keyword evidence="1" id="KW-1133">Transmembrane helix</keyword>
<dbReference type="AlphaFoldDB" id="A0A2L2XAY5"/>
<feature type="transmembrane region" description="Helical" evidence="1">
    <location>
        <begin position="15"/>
        <end position="35"/>
    </location>
</feature>
<sequence>MPKYFQIIGKQPGDYHPIPCVAIIFHVFTLCYINLMIINKTGAVQSAPVRKIS</sequence>
<keyword evidence="1" id="KW-0812">Transmembrane</keyword>
<organism evidence="2 3">
    <name type="scientific">Desulfocucumis palustris</name>
    <dbReference type="NCBI Taxonomy" id="1898651"/>
    <lineage>
        <taxon>Bacteria</taxon>
        <taxon>Bacillati</taxon>
        <taxon>Bacillota</taxon>
        <taxon>Clostridia</taxon>
        <taxon>Eubacteriales</taxon>
        <taxon>Desulfocucumaceae</taxon>
        <taxon>Desulfocucumis</taxon>
    </lineage>
</organism>